<dbReference type="InterPro" id="IPR011050">
    <property type="entry name" value="Pectin_lyase_fold/virulence"/>
</dbReference>
<evidence type="ECO:0008006" key="3">
    <source>
        <dbReference type="Google" id="ProtNLM"/>
    </source>
</evidence>
<dbReference type="EMBL" id="CP108264">
    <property type="protein sequence ID" value="WTU74589.1"/>
    <property type="molecule type" value="Genomic_DNA"/>
</dbReference>
<proteinExistence type="predicted"/>
<dbReference type="InterPro" id="IPR012332">
    <property type="entry name" value="Autotransporter_pectin_lyase_C"/>
</dbReference>
<name>A0AAU2JPA5_9ACTN</name>
<keyword evidence="1" id="KW-0732">Signal</keyword>
<dbReference type="AlphaFoldDB" id="A0AAU2JPA5"/>
<evidence type="ECO:0000313" key="2">
    <source>
        <dbReference type="EMBL" id="WTU74589.1"/>
    </source>
</evidence>
<feature type="chain" id="PRO_5043524713" description="Right handed beta helix domain-containing protein" evidence="1">
    <location>
        <begin position="34"/>
        <end position="276"/>
    </location>
</feature>
<reference evidence="2" key="1">
    <citation type="submission" date="2022-10" db="EMBL/GenBank/DDBJ databases">
        <title>The complete genomes of actinobacterial strains from the NBC collection.</title>
        <authorList>
            <person name="Joergensen T.S."/>
            <person name="Alvarez Arevalo M."/>
            <person name="Sterndorff E.B."/>
            <person name="Faurdal D."/>
            <person name="Vuksanovic O."/>
            <person name="Mourched A.-S."/>
            <person name="Charusanti P."/>
            <person name="Shaw S."/>
            <person name="Blin K."/>
            <person name="Weber T."/>
        </authorList>
    </citation>
    <scope>NUCLEOTIDE SEQUENCE</scope>
    <source>
        <strain evidence="2">NBC_00049</strain>
    </source>
</reference>
<sequence>MRTRTSLIRGARALCVSTVAVLASTLPAAPASAATLVVACNETALRNAVTTANGTPASDTLDLAPGCTYGLTSELPAFTGPTIVNGAATVITRTSGTFRIPTVNGGNLALRSTTITNGDASGSALVPGTGGGIVVTGNGVLTVTSSVIRGNRAGVGGGLRVFGGSRGQVTASVVTANSAAQNGGGVFSDGDVTVNSSRVAGNTALGAGGGIANGLPSVAAGTAALNASSVTGNTATAGPGGIYDNGTAVTLRATRVVTNVPGNCAGSPNPVPGCVG</sequence>
<feature type="signal peptide" evidence="1">
    <location>
        <begin position="1"/>
        <end position="33"/>
    </location>
</feature>
<evidence type="ECO:0000256" key="1">
    <source>
        <dbReference type="SAM" id="SignalP"/>
    </source>
</evidence>
<gene>
    <name evidence="2" type="ORF">OG327_15345</name>
</gene>
<accession>A0AAU2JPA5</accession>
<protein>
    <recommendedName>
        <fullName evidence="3">Right handed beta helix domain-containing protein</fullName>
    </recommendedName>
</protein>
<dbReference type="Gene3D" id="2.160.20.20">
    <property type="match status" value="1"/>
</dbReference>
<organism evidence="2">
    <name type="scientific">Streptomyces sp. NBC_00049</name>
    <dbReference type="NCBI Taxonomy" id="2903617"/>
    <lineage>
        <taxon>Bacteria</taxon>
        <taxon>Bacillati</taxon>
        <taxon>Actinomycetota</taxon>
        <taxon>Actinomycetes</taxon>
        <taxon>Kitasatosporales</taxon>
        <taxon>Streptomycetaceae</taxon>
        <taxon>Streptomyces</taxon>
    </lineage>
</organism>
<dbReference type="SUPFAM" id="SSF51126">
    <property type="entry name" value="Pectin lyase-like"/>
    <property type="match status" value="1"/>
</dbReference>